<keyword evidence="1" id="KW-0812">Transmembrane</keyword>
<feature type="transmembrane region" description="Helical" evidence="1">
    <location>
        <begin position="37"/>
        <end position="57"/>
    </location>
</feature>
<evidence type="ECO:0000313" key="3">
    <source>
        <dbReference type="Proteomes" id="UP001108029"/>
    </source>
</evidence>
<evidence type="ECO:0000313" key="2">
    <source>
        <dbReference type="EMBL" id="MCD9876929.1"/>
    </source>
</evidence>
<sequence>MIPLGVDLELVRACFPPGAKQRRARMREQEQTTVPTVLHNLAAVLIVFQTAVLYFAAGYWKITGKMWQDGVAMYYIGRITGFEMSSAYAHLMNNAFVGTAVRHFTIFIELAPAIAILPPAHGAGRPTPWPWRARTWASRPSWASYASAC</sequence>
<dbReference type="AlphaFoldDB" id="A0A9Q3Z836"/>
<keyword evidence="1" id="KW-0472">Membrane</keyword>
<keyword evidence="3" id="KW-1185">Reference proteome</keyword>
<comment type="caution">
    <text evidence="2">The sequence shown here is derived from an EMBL/GenBank/DDBJ whole genome shotgun (WGS) entry which is preliminary data.</text>
</comment>
<dbReference type="EMBL" id="JAJSBI010000013">
    <property type="protein sequence ID" value="MCD9876929.1"/>
    <property type="molecule type" value="Genomic_DNA"/>
</dbReference>
<organism evidence="2 3">
    <name type="scientific">Streptomyces guryensis</name>
    <dbReference type="NCBI Taxonomy" id="2886947"/>
    <lineage>
        <taxon>Bacteria</taxon>
        <taxon>Bacillati</taxon>
        <taxon>Actinomycetota</taxon>
        <taxon>Actinomycetes</taxon>
        <taxon>Kitasatosporales</taxon>
        <taxon>Streptomycetaceae</taxon>
        <taxon>Streptomyces</taxon>
    </lineage>
</organism>
<gene>
    <name evidence="2" type="ORF">LJ657_25480</name>
</gene>
<name>A0A9Q3Z836_9ACTN</name>
<reference evidence="2" key="1">
    <citation type="submission" date="2021-12" db="EMBL/GenBank/DDBJ databases">
        <authorList>
            <person name="Lee J.-H."/>
            <person name="Kim S.-B."/>
        </authorList>
    </citation>
    <scope>NUCLEOTIDE SEQUENCE</scope>
    <source>
        <strain evidence="2">NR30</strain>
    </source>
</reference>
<keyword evidence="1" id="KW-1133">Transmembrane helix</keyword>
<evidence type="ECO:0000256" key="1">
    <source>
        <dbReference type="SAM" id="Phobius"/>
    </source>
</evidence>
<dbReference type="RefSeq" id="WP_232651073.1">
    <property type="nucleotide sequence ID" value="NZ_JAJSBI010000013.1"/>
</dbReference>
<protein>
    <submittedName>
        <fullName evidence="2">Uncharacterized protein</fullName>
    </submittedName>
</protein>
<accession>A0A9Q3Z836</accession>
<proteinExistence type="predicted"/>
<dbReference type="Proteomes" id="UP001108029">
    <property type="component" value="Unassembled WGS sequence"/>
</dbReference>